<dbReference type="InterPro" id="IPR000873">
    <property type="entry name" value="AMP-dep_synth/lig_dom"/>
</dbReference>
<evidence type="ECO:0000256" key="1">
    <source>
        <dbReference type="ARBA" id="ARBA00006432"/>
    </source>
</evidence>
<dbReference type="InParanoid" id="A0A2J7PY71"/>
<dbReference type="GO" id="GO:0006631">
    <property type="term" value="P:fatty acid metabolic process"/>
    <property type="evidence" value="ECO:0007669"/>
    <property type="project" value="TreeGrafter"/>
</dbReference>
<evidence type="ECO:0000256" key="3">
    <source>
        <dbReference type="ARBA" id="ARBA00037247"/>
    </source>
</evidence>
<dbReference type="OrthoDB" id="10253115at2759"/>
<dbReference type="InterPro" id="IPR020845">
    <property type="entry name" value="AMP-binding_CS"/>
</dbReference>
<dbReference type="FunFam" id="3.30.300.30:FF:000008">
    <property type="entry name" value="2,3-dihydroxybenzoate-AMP ligase"/>
    <property type="match status" value="1"/>
</dbReference>
<evidence type="ECO:0000259" key="9">
    <source>
        <dbReference type="Pfam" id="PF13193"/>
    </source>
</evidence>
<feature type="domain" description="AMP-dependent synthetase/ligase" evidence="8">
    <location>
        <begin position="46"/>
        <end position="437"/>
    </location>
</feature>
<organism evidence="10 11">
    <name type="scientific">Cryptotermes secundus</name>
    <dbReference type="NCBI Taxonomy" id="105785"/>
    <lineage>
        <taxon>Eukaryota</taxon>
        <taxon>Metazoa</taxon>
        <taxon>Ecdysozoa</taxon>
        <taxon>Arthropoda</taxon>
        <taxon>Hexapoda</taxon>
        <taxon>Insecta</taxon>
        <taxon>Pterygota</taxon>
        <taxon>Neoptera</taxon>
        <taxon>Polyneoptera</taxon>
        <taxon>Dictyoptera</taxon>
        <taxon>Blattodea</taxon>
        <taxon>Blattoidea</taxon>
        <taxon>Termitoidae</taxon>
        <taxon>Kalotermitidae</taxon>
        <taxon>Cryptotermitinae</taxon>
        <taxon>Cryptotermes</taxon>
    </lineage>
</organism>
<comment type="similarity">
    <text evidence="1">Belongs to the ATP-dependent AMP-binding enzyme family.</text>
</comment>
<comment type="function">
    <text evidence="3">Acyl-CoA synthases catalyze the initial reaction in fatty acid metabolism, by forming a thioester with CoA. Has some preference toward medium-chain substrates. Plays a role in adipocyte differentiation.</text>
</comment>
<feature type="domain" description="AMP-binding enzyme C-terminal" evidence="9">
    <location>
        <begin position="488"/>
        <end position="563"/>
    </location>
</feature>
<comment type="caution">
    <text evidence="10">The sequence shown here is derived from an EMBL/GenBank/DDBJ whole genome shotgun (WGS) entry which is preliminary data.</text>
</comment>
<dbReference type="Proteomes" id="UP000235965">
    <property type="component" value="Unassembled WGS sequence"/>
</dbReference>
<reference evidence="10 11" key="1">
    <citation type="submission" date="2017-12" db="EMBL/GenBank/DDBJ databases">
        <title>Hemimetabolous genomes reveal molecular basis of termite eusociality.</title>
        <authorList>
            <person name="Harrison M.C."/>
            <person name="Jongepier E."/>
            <person name="Robertson H.M."/>
            <person name="Arning N."/>
            <person name="Bitard-Feildel T."/>
            <person name="Chao H."/>
            <person name="Childers C.P."/>
            <person name="Dinh H."/>
            <person name="Doddapaneni H."/>
            <person name="Dugan S."/>
            <person name="Gowin J."/>
            <person name="Greiner C."/>
            <person name="Han Y."/>
            <person name="Hu H."/>
            <person name="Hughes D.S.T."/>
            <person name="Huylmans A.-K."/>
            <person name="Kemena C."/>
            <person name="Kremer L.P.M."/>
            <person name="Lee S.L."/>
            <person name="Lopez-Ezquerra A."/>
            <person name="Mallet L."/>
            <person name="Monroy-Kuhn J.M."/>
            <person name="Moser A."/>
            <person name="Murali S.C."/>
            <person name="Muzny D.M."/>
            <person name="Otani S."/>
            <person name="Piulachs M.-D."/>
            <person name="Poelchau M."/>
            <person name="Qu J."/>
            <person name="Schaub F."/>
            <person name="Wada-Katsumata A."/>
            <person name="Worley K.C."/>
            <person name="Xie Q."/>
            <person name="Ylla G."/>
            <person name="Poulsen M."/>
            <person name="Gibbs R.A."/>
            <person name="Schal C."/>
            <person name="Richards S."/>
            <person name="Belles X."/>
            <person name="Korb J."/>
            <person name="Bornberg-Bauer E."/>
        </authorList>
    </citation>
    <scope>NUCLEOTIDE SEQUENCE [LARGE SCALE GENOMIC DNA]</scope>
    <source>
        <tissue evidence="10">Whole body</tissue>
    </source>
</reference>
<dbReference type="EMBL" id="NEVH01020850">
    <property type="protein sequence ID" value="PNF21285.1"/>
    <property type="molecule type" value="Genomic_DNA"/>
</dbReference>
<evidence type="ECO:0000313" key="11">
    <source>
        <dbReference type="Proteomes" id="UP000235965"/>
    </source>
</evidence>
<dbReference type="FunCoup" id="A0A2J7PY71">
    <property type="interactions" value="387"/>
</dbReference>
<gene>
    <name evidence="10" type="ORF">B7P43_G02118</name>
</gene>
<evidence type="ECO:0000256" key="4">
    <source>
        <dbReference type="ARBA" id="ARBA00039009"/>
    </source>
</evidence>
<evidence type="ECO:0000256" key="2">
    <source>
        <dbReference type="ARBA" id="ARBA00022598"/>
    </source>
</evidence>
<dbReference type="SUPFAM" id="SSF56801">
    <property type="entry name" value="Acetyl-CoA synthetase-like"/>
    <property type="match status" value="1"/>
</dbReference>
<dbReference type="InterPro" id="IPR042099">
    <property type="entry name" value="ANL_N_sf"/>
</dbReference>
<comment type="catalytic activity">
    <reaction evidence="7">
        <text>a medium-chain fatty acid + ATP + CoA = a medium-chain fatty acyl-CoA + AMP + diphosphate</text>
        <dbReference type="Rhea" id="RHEA:48340"/>
        <dbReference type="ChEBI" id="CHEBI:30616"/>
        <dbReference type="ChEBI" id="CHEBI:33019"/>
        <dbReference type="ChEBI" id="CHEBI:57287"/>
        <dbReference type="ChEBI" id="CHEBI:59558"/>
        <dbReference type="ChEBI" id="CHEBI:90546"/>
        <dbReference type="ChEBI" id="CHEBI:456215"/>
        <dbReference type="EC" id="6.2.1.2"/>
    </reaction>
</comment>
<keyword evidence="11" id="KW-1185">Reference proteome</keyword>
<evidence type="ECO:0000256" key="6">
    <source>
        <dbReference type="ARBA" id="ARBA00047319"/>
    </source>
</evidence>
<evidence type="ECO:0000259" key="8">
    <source>
        <dbReference type="Pfam" id="PF00501"/>
    </source>
</evidence>
<dbReference type="PANTHER" id="PTHR43201">
    <property type="entry name" value="ACYL-COA SYNTHETASE"/>
    <property type="match status" value="1"/>
</dbReference>
<sequence length="582" mass="64273">MGALRALFLTKPLTRRLCIAVSRKPSYLHKLGTEPLSPETTGQIVDRAAQEWGDRDALVSVHQGHRLSFRKAKEEADKLAAGLLGLGLKTGDRLGICGPNSSHWYLTFIAAAQAGFVLVNINPAYQIPELQYCLTKVGVKALIAPESFKTQRYHEMVCAIAPEVNTCAPGQIRSKRLPDLSSLIMITDRQLPGAFRFSDVVESATPELVSTVQQLQSQIQPDDGCNLQFTSGTTGQPKATLLNHHNTVNNMLIFGKRAELSRKAHRICLQVPFFHCFGNVLGIMASLIYGATIVLPGASFKAEESIEAIQKERCTVVYGTPTMYVDLLAIAKKTKNLNTDTLDLGMGAGALFSKELIQDILQTFKLRRFCVGYGMTETSPLSFLSMPDDTPEKQTSTVGCIMDHVEAKVVDANGKMVPFGTPGELLIRGYLNMLGYWDEDGRTKEILGLDRWVRTGDQFVLQEDGYGQVVGRIKEMIIRGGENIFPKEIEQVLEQHSEILEAQVIGVPDSRLGEEVCACLRLVDGAKLTADQVKQYCKGKIAHFKIPRHIRFMADFPKTVSGKIQKFKLQKMVLEEKSLGTG</sequence>
<evidence type="ECO:0000313" key="10">
    <source>
        <dbReference type="EMBL" id="PNF21285.1"/>
    </source>
</evidence>
<dbReference type="InterPro" id="IPR045851">
    <property type="entry name" value="AMP-bd_C_sf"/>
</dbReference>
<dbReference type="Gene3D" id="3.40.50.12780">
    <property type="entry name" value="N-terminal domain of ligase-like"/>
    <property type="match status" value="1"/>
</dbReference>
<evidence type="ECO:0000256" key="7">
    <source>
        <dbReference type="ARBA" id="ARBA00048277"/>
    </source>
</evidence>
<comment type="catalytic activity">
    <reaction evidence="6">
        <text>octanoate + ATP + CoA = octanoyl-CoA + AMP + diphosphate</text>
        <dbReference type="Rhea" id="RHEA:33631"/>
        <dbReference type="ChEBI" id="CHEBI:25646"/>
        <dbReference type="ChEBI" id="CHEBI:30616"/>
        <dbReference type="ChEBI" id="CHEBI:33019"/>
        <dbReference type="ChEBI" id="CHEBI:57287"/>
        <dbReference type="ChEBI" id="CHEBI:57386"/>
        <dbReference type="ChEBI" id="CHEBI:456215"/>
    </reaction>
</comment>
<dbReference type="EMBL" id="NEVH01020850">
    <property type="protein sequence ID" value="PNF21287.1"/>
    <property type="molecule type" value="Genomic_DNA"/>
</dbReference>
<dbReference type="STRING" id="105785.A0A2J7PY71"/>
<keyword evidence="2" id="KW-0436">Ligase</keyword>
<dbReference type="PANTHER" id="PTHR43201:SF5">
    <property type="entry name" value="MEDIUM-CHAIN ACYL-COA LIGASE ACSF2, MITOCHONDRIAL"/>
    <property type="match status" value="1"/>
</dbReference>
<dbReference type="Gene3D" id="3.30.300.30">
    <property type="match status" value="1"/>
</dbReference>
<dbReference type="FunFam" id="3.40.50.12780:FF:000003">
    <property type="entry name" value="Long-chain-fatty-acid--CoA ligase FadD"/>
    <property type="match status" value="1"/>
</dbReference>
<dbReference type="GO" id="GO:0031956">
    <property type="term" value="F:medium-chain fatty acid-CoA ligase activity"/>
    <property type="evidence" value="ECO:0007669"/>
    <property type="project" value="UniProtKB-EC"/>
</dbReference>
<protein>
    <recommendedName>
        <fullName evidence="5">Medium-chain acyl-CoA ligase ACSF2, mitochondrial</fullName>
        <ecNumber evidence="4">6.2.1.2</ecNumber>
    </recommendedName>
</protein>
<dbReference type="Pfam" id="PF00501">
    <property type="entry name" value="AMP-binding"/>
    <property type="match status" value="1"/>
</dbReference>
<dbReference type="EC" id="6.2.1.2" evidence="4"/>
<name>A0A2J7PY71_9NEOP</name>
<dbReference type="PROSITE" id="PS00455">
    <property type="entry name" value="AMP_BINDING"/>
    <property type="match status" value="1"/>
</dbReference>
<dbReference type="InterPro" id="IPR025110">
    <property type="entry name" value="AMP-bd_C"/>
</dbReference>
<dbReference type="Pfam" id="PF13193">
    <property type="entry name" value="AMP-binding_C"/>
    <property type="match status" value="1"/>
</dbReference>
<dbReference type="AlphaFoldDB" id="A0A2J7PY71"/>
<proteinExistence type="inferred from homology"/>
<accession>A0A2J7PY71</accession>
<evidence type="ECO:0000256" key="5">
    <source>
        <dbReference type="ARBA" id="ARBA00039638"/>
    </source>
</evidence>